<sequence>MGKRIHIPKLVNNWLEFDRAFSAKVMAEDRSRMTKPELEYAALQTVSTIALAIALTACGRILSTQNKPIETPAVAKPQIAYYLKSQVQGDPTLQSQFAGVQRLSGKGDSCSPAIVMVEGGKAGGESAGFCTKDNVITNVVVRGDRNGTQQTVNEDLITRMHMGPDGKPDIAYIEYGSGDNKGLLFTYDYASKVTTWHFTSGGTVDDETCHSKNPPHQRSHKYTKSNAIS</sequence>
<evidence type="ECO:0000313" key="2">
    <source>
        <dbReference type="EMBL" id="KKS32540.1"/>
    </source>
</evidence>
<protein>
    <submittedName>
        <fullName evidence="2">Uncharacterized protein</fullName>
    </submittedName>
</protein>
<reference evidence="2 3" key="1">
    <citation type="journal article" date="2015" name="Nature">
        <title>rRNA introns, odd ribosomes, and small enigmatic genomes across a large radiation of phyla.</title>
        <authorList>
            <person name="Brown C.T."/>
            <person name="Hug L.A."/>
            <person name="Thomas B.C."/>
            <person name="Sharon I."/>
            <person name="Castelle C.J."/>
            <person name="Singh A."/>
            <person name="Wilkins M.J."/>
            <person name="Williams K.H."/>
            <person name="Banfield J.F."/>
        </authorList>
    </citation>
    <scope>NUCLEOTIDE SEQUENCE [LARGE SCALE GENOMIC DNA]</scope>
</reference>
<dbReference type="Proteomes" id="UP000034160">
    <property type="component" value="Unassembled WGS sequence"/>
</dbReference>
<feature type="region of interest" description="Disordered" evidence="1">
    <location>
        <begin position="203"/>
        <end position="229"/>
    </location>
</feature>
<name>A0A0G0Y717_9BACT</name>
<evidence type="ECO:0000256" key="1">
    <source>
        <dbReference type="SAM" id="MobiDB-lite"/>
    </source>
</evidence>
<accession>A0A0G0Y717</accession>
<dbReference type="STRING" id="1618356.UU93_C0006G0019"/>
<proteinExistence type="predicted"/>
<feature type="compositionally biased region" description="Basic residues" evidence="1">
    <location>
        <begin position="213"/>
        <end position="223"/>
    </location>
</feature>
<comment type="caution">
    <text evidence="2">The sequence shown here is derived from an EMBL/GenBank/DDBJ whole genome shotgun (WGS) entry which is preliminary data.</text>
</comment>
<organism evidence="2 3">
    <name type="scientific">Candidatus Amesbacteria bacterium GW2011_GWA2_42_12</name>
    <dbReference type="NCBI Taxonomy" id="1618356"/>
    <lineage>
        <taxon>Bacteria</taxon>
        <taxon>Candidatus Amesiibacteriota</taxon>
    </lineage>
</organism>
<evidence type="ECO:0000313" key="3">
    <source>
        <dbReference type="Proteomes" id="UP000034160"/>
    </source>
</evidence>
<gene>
    <name evidence="2" type="ORF">UU93_C0006G0019</name>
</gene>
<dbReference type="AlphaFoldDB" id="A0A0G0Y717"/>
<dbReference type="EMBL" id="LCCN01000006">
    <property type="protein sequence ID" value="KKS32540.1"/>
    <property type="molecule type" value="Genomic_DNA"/>
</dbReference>